<dbReference type="Gene3D" id="1.10.390.10">
    <property type="entry name" value="Neutral Protease Domain 2"/>
    <property type="match status" value="1"/>
</dbReference>
<feature type="transmembrane region" description="Helical" evidence="1">
    <location>
        <begin position="135"/>
        <end position="156"/>
    </location>
</feature>
<organism evidence="2 3">
    <name type="scientific">Eisenbergiella tayi</name>
    <dbReference type="NCBI Taxonomy" id="1432052"/>
    <lineage>
        <taxon>Bacteria</taxon>
        <taxon>Bacillati</taxon>
        <taxon>Bacillota</taxon>
        <taxon>Clostridia</taxon>
        <taxon>Lachnospirales</taxon>
        <taxon>Lachnospiraceae</taxon>
        <taxon>Eisenbergiella</taxon>
    </lineage>
</organism>
<feature type="transmembrane region" description="Helical" evidence="1">
    <location>
        <begin position="21"/>
        <end position="38"/>
    </location>
</feature>
<evidence type="ECO:0008006" key="4">
    <source>
        <dbReference type="Google" id="ProtNLM"/>
    </source>
</evidence>
<evidence type="ECO:0000256" key="1">
    <source>
        <dbReference type="SAM" id="Phobius"/>
    </source>
</evidence>
<evidence type="ECO:0000313" key="2">
    <source>
        <dbReference type="EMBL" id="ODM05014.1"/>
    </source>
</evidence>
<dbReference type="SUPFAM" id="SSF55486">
    <property type="entry name" value="Metalloproteases ('zincins'), catalytic domain"/>
    <property type="match status" value="1"/>
</dbReference>
<dbReference type="EMBL" id="MCGH01000002">
    <property type="protein sequence ID" value="ODM05014.1"/>
    <property type="molecule type" value="Genomic_DNA"/>
</dbReference>
<dbReference type="AlphaFoldDB" id="A0A1E3A8B2"/>
<name>A0A1E3A8B2_9FIRM</name>
<keyword evidence="1" id="KW-0472">Membrane</keyword>
<feature type="transmembrane region" description="Helical" evidence="1">
    <location>
        <begin position="50"/>
        <end position="71"/>
    </location>
</feature>
<dbReference type="Proteomes" id="UP000094067">
    <property type="component" value="Unassembled WGS sequence"/>
</dbReference>
<dbReference type="InterPro" id="IPR027268">
    <property type="entry name" value="Peptidase_M4/M1_CTD_sf"/>
</dbReference>
<comment type="caution">
    <text evidence="2">The sequence shown here is derived from an EMBL/GenBank/DDBJ whole genome shotgun (WGS) entry which is preliminary data.</text>
</comment>
<keyword evidence="1" id="KW-0812">Transmembrane</keyword>
<proteinExistence type="predicted"/>
<dbReference type="PATRIC" id="fig|1432052.4.peg.1009"/>
<protein>
    <recommendedName>
        <fullName evidence="4">Peptidase M1 membrane alanine aminopeptidase domain-containing protein</fullName>
    </recommendedName>
</protein>
<feature type="transmembrane region" description="Helical" evidence="1">
    <location>
        <begin position="108"/>
        <end position="129"/>
    </location>
</feature>
<feature type="transmembrane region" description="Helical" evidence="1">
    <location>
        <begin position="215"/>
        <end position="236"/>
    </location>
</feature>
<keyword evidence="1" id="KW-1133">Transmembrane helix</keyword>
<feature type="transmembrane region" description="Helical" evidence="1">
    <location>
        <begin position="248"/>
        <end position="268"/>
    </location>
</feature>
<accession>A0A1E3A8B2</accession>
<sequence length="728" mass="81238">MKFSSLFRVELGRLFRSWLTWAVLGITAAAPAVGFTFYCPLSGSLNSTALANPALGGSLAGALIFALLTVLELDRVHSSHTDVLTDSMISPLAAEVCRTLALLTDASAAAAAAMIIWMPVTASLTGAVFRPGLCAAVYLLVMLPSLWFSILFTAAVYQLVQRLDITLAAFVGFFLLSLSAWRENWLLRWVNPALAYLSDDFGNNRRLMSLGWNRLFWLLLLGGIWCLCLLCTRRYGRGAFGSLLRNARMLYLPVIGIMLTVTGVLVYVKQPFLDHSKKEIDYDAHYNFDYNEHVTYSAISVDARPSLFTGFFEATASYTLHNDSGQPQTISFWLNPGYKVKSVTAGGKPVPFRDLQNDDINKKTIELDIPADEDMELAIEYGGFPQEWNILSLFQGQCEISRDYIYLAHQDFSPMPRDFFENTAEEPPLTAKITLPDGLKPVLFSTDTVEAGKSEAGSTQWILHASGWSLILYAGDYISEHIDAAGLNVEFFYSAKHRRVMEECNVNDTLKQVFEYCTDHYGPLFFYGEEGMRLIEIGATGGGYAAGGASVMGEDSFSEAGLKDPLKGAGGSEVMAHEIIHQWWGLGNMIESSYTGDPWSSEGLTVYTTYRMMKELYGADYAQKYYVDVWQSRADDYYQDFYVRNPQFLSALPEKYKADIANSQSTVRQYCEMPLKILKAEKLVGGEEAMDRILAGLFTGETNPSYPYLTWQDFLQACNLTEEDLNIE</sequence>
<reference evidence="2 3" key="1">
    <citation type="submission" date="2016-07" db="EMBL/GenBank/DDBJ databases">
        <title>Characterization of isolates of Eisenbergiella tayi derived from blood cultures, using whole genome sequencing.</title>
        <authorList>
            <person name="Burdz T."/>
            <person name="Wiebe D."/>
            <person name="Huynh C."/>
            <person name="Bernard K."/>
        </authorList>
    </citation>
    <scope>NUCLEOTIDE SEQUENCE [LARGE SCALE GENOMIC DNA]</scope>
    <source>
        <strain evidence="2 3">NML 110608</strain>
    </source>
</reference>
<gene>
    <name evidence="2" type="ORF">BEI61_00897</name>
</gene>
<feature type="transmembrane region" description="Helical" evidence="1">
    <location>
        <begin position="163"/>
        <end position="181"/>
    </location>
</feature>
<evidence type="ECO:0000313" key="3">
    <source>
        <dbReference type="Proteomes" id="UP000094067"/>
    </source>
</evidence>
<dbReference type="RefSeq" id="WP_069151420.1">
    <property type="nucleotide sequence ID" value="NZ_MCGH01000002.1"/>
</dbReference>